<evidence type="ECO:0000313" key="5">
    <source>
        <dbReference type="Proteomes" id="UP000297747"/>
    </source>
</evidence>
<feature type="domain" description="Nudix hydrolase" evidence="3">
    <location>
        <begin position="29"/>
        <end position="161"/>
    </location>
</feature>
<dbReference type="PANTHER" id="PTHR43736:SF1">
    <property type="entry name" value="DIHYDRONEOPTERIN TRIPHOSPHATE DIPHOSPHATASE"/>
    <property type="match status" value="1"/>
</dbReference>
<dbReference type="InterPro" id="IPR015797">
    <property type="entry name" value="NUDIX_hydrolase-like_dom_sf"/>
</dbReference>
<name>A0A4Y9FQR7_STRAI</name>
<dbReference type="AlphaFoldDB" id="A0A4Y9FQR7"/>
<evidence type="ECO:0000256" key="2">
    <source>
        <dbReference type="ARBA" id="ARBA00022801"/>
    </source>
</evidence>
<reference evidence="4 5" key="1">
    <citation type="submission" date="2019-03" db="EMBL/GenBank/DDBJ databases">
        <title>Diversity of the mouse oral microbiome.</title>
        <authorList>
            <person name="Joseph S."/>
            <person name="Aduse-Opoku J."/>
            <person name="Curtis M."/>
            <person name="Wade W."/>
            <person name="Hashim A."/>
        </authorList>
    </citation>
    <scope>NUCLEOTIDE SEQUENCE [LARGE SCALE GENOMIC DNA]</scope>
    <source>
        <strain evidence="4 5">HT4</strain>
    </source>
</reference>
<accession>A0A4Y9FQR7</accession>
<keyword evidence="2 4" id="KW-0378">Hydrolase</keyword>
<dbReference type="PROSITE" id="PS00893">
    <property type="entry name" value="NUDIX_BOX"/>
    <property type="match status" value="1"/>
</dbReference>
<protein>
    <submittedName>
        <fullName evidence="4">NUDIX hydrolase</fullName>
    </submittedName>
</protein>
<comment type="similarity">
    <text evidence="1">Belongs to the Nudix hydrolase family.</text>
</comment>
<dbReference type="PROSITE" id="PS51462">
    <property type="entry name" value="NUDIX"/>
    <property type="match status" value="1"/>
</dbReference>
<evidence type="ECO:0000259" key="3">
    <source>
        <dbReference type="PROSITE" id="PS51462"/>
    </source>
</evidence>
<evidence type="ECO:0000256" key="1">
    <source>
        <dbReference type="ARBA" id="ARBA00005582"/>
    </source>
</evidence>
<dbReference type="PANTHER" id="PTHR43736">
    <property type="entry name" value="ADP-RIBOSE PYROPHOSPHATASE"/>
    <property type="match status" value="1"/>
</dbReference>
<comment type="caution">
    <text evidence="4">The sequence shown here is derived from an EMBL/GenBank/DDBJ whole genome shotgun (WGS) entry which is preliminary data.</text>
</comment>
<dbReference type="EMBL" id="SPQA01000005">
    <property type="protein sequence ID" value="TFU31346.1"/>
    <property type="molecule type" value="Genomic_DNA"/>
</dbReference>
<dbReference type="CDD" id="cd04693">
    <property type="entry name" value="NUDIX_Hydrolase"/>
    <property type="match status" value="1"/>
</dbReference>
<proteinExistence type="inferred from homology"/>
<dbReference type="Pfam" id="PF00293">
    <property type="entry name" value="NUDIX"/>
    <property type="match status" value="1"/>
</dbReference>
<dbReference type="RefSeq" id="WP_135052369.1">
    <property type="nucleotide sequence ID" value="NZ_CAKOCW010000009.1"/>
</dbReference>
<dbReference type="Gene3D" id="3.90.79.10">
    <property type="entry name" value="Nucleoside Triphosphate Pyrophosphohydrolase"/>
    <property type="match status" value="1"/>
</dbReference>
<dbReference type="InterPro" id="IPR020084">
    <property type="entry name" value="NUDIX_hydrolase_CS"/>
</dbReference>
<dbReference type="InterPro" id="IPR000086">
    <property type="entry name" value="NUDIX_hydrolase_dom"/>
</dbReference>
<sequence>MTEYWNAYLENGQKTDKILQRGKPIPQGLYHLVVECLIIHKDKSILFMKRDGKKPSFPNHYEASAGGSALLGESSEIAILREVREETGIQLQVEQLIHHLHFVKHEQQCIFDTYWAEVDCEKGTVTLQEAETTDFIWVAHADLPSFLEQELLIPRQKEAIEQLFLEKEQPQKTIV</sequence>
<gene>
    <name evidence="4" type="ORF">E4U01_02225</name>
</gene>
<dbReference type="SUPFAM" id="SSF55811">
    <property type="entry name" value="Nudix"/>
    <property type="match status" value="1"/>
</dbReference>
<dbReference type="Proteomes" id="UP000297747">
    <property type="component" value="Unassembled WGS sequence"/>
</dbReference>
<evidence type="ECO:0000313" key="4">
    <source>
        <dbReference type="EMBL" id="TFU31346.1"/>
    </source>
</evidence>
<organism evidence="4 5">
    <name type="scientific">Streptococcus acidominimus</name>
    <dbReference type="NCBI Taxonomy" id="1326"/>
    <lineage>
        <taxon>Bacteria</taxon>
        <taxon>Bacillati</taxon>
        <taxon>Bacillota</taxon>
        <taxon>Bacilli</taxon>
        <taxon>Lactobacillales</taxon>
        <taxon>Streptococcaceae</taxon>
        <taxon>Streptococcus</taxon>
    </lineage>
</organism>
<dbReference type="GO" id="GO:0016787">
    <property type="term" value="F:hydrolase activity"/>
    <property type="evidence" value="ECO:0007669"/>
    <property type="project" value="UniProtKB-KW"/>
</dbReference>